<accession>A0AAE3GIL6</accession>
<feature type="region of interest" description="Disordered" evidence="1">
    <location>
        <begin position="53"/>
        <end position="105"/>
    </location>
</feature>
<dbReference type="AlphaFoldDB" id="A0AAE3GIL6"/>
<feature type="compositionally biased region" description="Basic and acidic residues" evidence="1">
    <location>
        <begin position="70"/>
        <end position="83"/>
    </location>
</feature>
<dbReference type="EMBL" id="JAMTCK010000012">
    <property type="protein sequence ID" value="MCP2168029.1"/>
    <property type="molecule type" value="Genomic_DNA"/>
</dbReference>
<reference evidence="2" key="1">
    <citation type="submission" date="2022-06" db="EMBL/GenBank/DDBJ databases">
        <title>Genomic Encyclopedia of Archaeal and Bacterial Type Strains, Phase II (KMG-II): from individual species to whole genera.</title>
        <authorList>
            <person name="Goeker M."/>
        </authorList>
    </citation>
    <scope>NUCLEOTIDE SEQUENCE</scope>
    <source>
        <strain evidence="2">DSM 43935</strain>
    </source>
</reference>
<gene>
    <name evidence="2" type="ORF">LX83_004903</name>
</gene>
<evidence type="ECO:0000256" key="1">
    <source>
        <dbReference type="SAM" id="MobiDB-lite"/>
    </source>
</evidence>
<feature type="region of interest" description="Disordered" evidence="1">
    <location>
        <begin position="1"/>
        <end position="22"/>
    </location>
</feature>
<name>A0AAE3GIL6_9PSEU</name>
<organism evidence="2 3">
    <name type="scientific">Goodfellowiella coeruleoviolacea</name>
    <dbReference type="NCBI Taxonomy" id="334858"/>
    <lineage>
        <taxon>Bacteria</taxon>
        <taxon>Bacillati</taxon>
        <taxon>Actinomycetota</taxon>
        <taxon>Actinomycetes</taxon>
        <taxon>Pseudonocardiales</taxon>
        <taxon>Pseudonocardiaceae</taxon>
        <taxon>Goodfellowiella</taxon>
    </lineage>
</organism>
<sequence>MTRTGRGAMADFTEARTATDRSVAAQRFQAARTVADHSLGVDDCRELLSMLGLSDRGPNAAPAHAARVRAGREQHTNHSHRDAPGASGQPKEHVDDSGNGQVVQW</sequence>
<evidence type="ECO:0000313" key="3">
    <source>
        <dbReference type="Proteomes" id="UP001206128"/>
    </source>
</evidence>
<keyword evidence="3" id="KW-1185">Reference proteome</keyword>
<feature type="compositionally biased region" description="Low complexity" evidence="1">
    <location>
        <begin position="56"/>
        <end position="65"/>
    </location>
</feature>
<protein>
    <submittedName>
        <fullName evidence="2">Uncharacterized protein</fullName>
    </submittedName>
</protein>
<dbReference type="Proteomes" id="UP001206128">
    <property type="component" value="Unassembled WGS sequence"/>
</dbReference>
<comment type="caution">
    <text evidence="2">The sequence shown here is derived from an EMBL/GenBank/DDBJ whole genome shotgun (WGS) entry which is preliminary data.</text>
</comment>
<proteinExistence type="predicted"/>
<evidence type="ECO:0000313" key="2">
    <source>
        <dbReference type="EMBL" id="MCP2168029.1"/>
    </source>
</evidence>